<organism evidence="1 2">
    <name type="scientific">Cytospora leucostoma</name>
    <dbReference type="NCBI Taxonomy" id="1230097"/>
    <lineage>
        <taxon>Eukaryota</taxon>
        <taxon>Fungi</taxon>
        <taxon>Dikarya</taxon>
        <taxon>Ascomycota</taxon>
        <taxon>Pezizomycotina</taxon>
        <taxon>Sordariomycetes</taxon>
        <taxon>Sordariomycetidae</taxon>
        <taxon>Diaporthales</taxon>
        <taxon>Cytosporaceae</taxon>
        <taxon>Cytospora</taxon>
    </lineage>
</organism>
<evidence type="ECO:0000313" key="2">
    <source>
        <dbReference type="Proteomes" id="UP000285146"/>
    </source>
</evidence>
<dbReference type="AlphaFoldDB" id="A0A423XD30"/>
<comment type="caution">
    <text evidence="1">The sequence shown here is derived from an EMBL/GenBank/DDBJ whole genome shotgun (WGS) entry which is preliminary data.</text>
</comment>
<name>A0A423XD30_9PEZI</name>
<reference evidence="1 2" key="1">
    <citation type="submission" date="2015-09" db="EMBL/GenBank/DDBJ databases">
        <title>Host preference determinants of Valsa canker pathogens revealed by comparative genomics.</title>
        <authorList>
            <person name="Yin Z."/>
            <person name="Huang L."/>
        </authorList>
    </citation>
    <scope>NUCLEOTIDE SEQUENCE [LARGE SCALE GENOMIC DNA]</scope>
    <source>
        <strain evidence="1 2">SXYLt</strain>
    </source>
</reference>
<protein>
    <submittedName>
        <fullName evidence="1">Uncharacterized protein</fullName>
    </submittedName>
</protein>
<proteinExistence type="predicted"/>
<evidence type="ECO:0000313" key="1">
    <source>
        <dbReference type="EMBL" id="ROW13934.1"/>
    </source>
</evidence>
<keyword evidence="2" id="KW-1185">Reference proteome</keyword>
<dbReference type="Proteomes" id="UP000285146">
    <property type="component" value="Unassembled WGS sequence"/>
</dbReference>
<gene>
    <name evidence="1" type="ORF">VPNG_04167</name>
</gene>
<accession>A0A423XD30</accession>
<sequence>MADRGRTPKPLVYHHIRCGKDHEKEYHERLHSLLKDTNTPSTARLIPDLPTIHPDSGKPRQYLMLVDTTAIQEIAHLLQRTGDQCKVLFPGVEVQDQHSKAIPMPRNLE</sequence>
<dbReference type="EMBL" id="LKEB01000016">
    <property type="protein sequence ID" value="ROW13934.1"/>
    <property type="molecule type" value="Genomic_DNA"/>
</dbReference>
<dbReference type="InParanoid" id="A0A423XD30"/>